<organism evidence="1 2">
    <name type="scientific">Panagrolaimus sp. ES5</name>
    <dbReference type="NCBI Taxonomy" id="591445"/>
    <lineage>
        <taxon>Eukaryota</taxon>
        <taxon>Metazoa</taxon>
        <taxon>Ecdysozoa</taxon>
        <taxon>Nematoda</taxon>
        <taxon>Chromadorea</taxon>
        <taxon>Rhabditida</taxon>
        <taxon>Tylenchina</taxon>
        <taxon>Panagrolaimomorpha</taxon>
        <taxon>Panagrolaimoidea</taxon>
        <taxon>Panagrolaimidae</taxon>
        <taxon>Panagrolaimus</taxon>
    </lineage>
</organism>
<sequence>MNASTTNNNESKALAKAMAYLSIKFKTNTLVTIEIDVNPKRDPLFASNYSLMIDQNSVTFEKPFYKNETWKKYTYELLKNNMLQLFKDYIKTIGMECKPGILEYHVERILEFEHLLATNFSTDENIRKDFSRFINPKKVGDRDLFLKKF</sequence>
<proteinExistence type="predicted"/>
<dbReference type="WBParaSite" id="ES5_v2.g21699.t1">
    <property type="protein sequence ID" value="ES5_v2.g21699.t1"/>
    <property type="gene ID" value="ES5_v2.g21699"/>
</dbReference>
<name>A0AC34FW05_9BILA</name>
<reference evidence="2" key="1">
    <citation type="submission" date="2022-11" db="UniProtKB">
        <authorList>
            <consortium name="WormBaseParasite"/>
        </authorList>
    </citation>
    <scope>IDENTIFICATION</scope>
</reference>
<dbReference type="Proteomes" id="UP000887579">
    <property type="component" value="Unplaced"/>
</dbReference>
<evidence type="ECO:0000313" key="2">
    <source>
        <dbReference type="WBParaSite" id="ES5_v2.g21699.t1"/>
    </source>
</evidence>
<accession>A0AC34FW05</accession>
<evidence type="ECO:0000313" key="1">
    <source>
        <dbReference type="Proteomes" id="UP000887579"/>
    </source>
</evidence>
<protein>
    <submittedName>
        <fullName evidence="2">Uncharacterized protein</fullName>
    </submittedName>
</protein>